<dbReference type="EMBL" id="PSQE01000007">
    <property type="protein sequence ID" value="RHN44618.1"/>
    <property type="molecule type" value="Genomic_DNA"/>
</dbReference>
<dbReference type="AlphaFoldDB" id="A0A396GW04"/>
<organism evidence="2">
    <name type="scientific">Medicago truncatula</name>
    <name type="common">Barrel medic</name>
    <name type="synonym">Medicago tribuloides</name>
    <dbReference type="NCBI Taxonomy" id="3880"/>
    <lineage>
        <taxon>Eukaryota</taxon>
        <taxon>Viridiplantae</taxon>
        <taxon>Streptophyta</taxon>
        <taxon>Embryophyta</taxon>
        <taxon>Tracheophyta</taxon>
        <taxon>Spermatophyta</taxon>
        <taxon>Magnoliopsida</taxon>
        <taxon>eudicotyledons</taxon>
        <taxon>Gunneridae</taxon>
        <taxon>Pentapetalae</taxon>
        <taxon>rosids</taxon>
        <taxon>fabids</taxon>
        <taxon>Fabales</taxon>
        <taxon>Fabaceae</taxon>
        <taxon>Papilionoideae</taxon>
        <taxon>50 kb inversion clade</taxon>
        <taxon>NPAAA clade</taxon>
        <taxon>Hologalegina</taxon>
        <taxon>IRL clade</taxon>
        <taxon>Trifolieae</taxon>
        <taxon>Medicago</taxon>
    </lineage>
</organism>
<reference evidence="2" key="1">
    <citation type="journal article" date="2018" name="Nat. Plants">
        <title>Whole-genome landscape of Medicago truncatula symbiotic genes.</title>
        <authorList>
            <person name="Pecrix Y."/>
            <person name="Gamas P."/>
            <person name="Carrere S."/>
        </authorList>
    </citation>
    <scope>NUCLEOTIDE SEQUENCE</scope>
    <source>
        <tissue evidence="2">Leaves</tissue>
    </source>
</reference>
<evidence type="ECO:0008006" key="3">
    <source>
        <dbReference type="Google" id="ProtNLM"/>
    </source>
</evidence>
<feature type="compositionally biased region" description="Polar residues" evidence="1">
    <location>
        <begin position="7"/>
        <end position="18"/>
    </location>
</feature>
<dbReference type="Proteomes" id="UP000265566">
    <property type="component" value="Chromosome 7"/>
</dbReference>
<protein>
    <recommendedName>
        <fullName evidence="3">Pollen coat-like protein</fullName>
    </recommendedName>
</protein>
<name>A0A396GW04_MEDTR</name>
<evidence type="ECO:0000313" key="2">
    <source>
        <dbReference type="EMBL" id="RHN44618.1"/>
    </source>
</evidence>
<comment type="caution">
    <text evidence="2">The sequence shown here is derived from an EMBL/GenBank/DDBJ whole genome shotgun (WGS) entry which is preliminary data.</text>
</comment>
<sequence>MMDKANNAAQDATTSVQEGQGGQQMKADAQEVADAAKITVGAHK</sequence>
<evidence type="ECO:0000256" key="1">
    <source>
        <dbReference type="SAM" id="MobiDB-lite"/>
    </source>
</evidence>
<gene>
    <name evidence="2" type="ORF">MtrunA17_Chr7g0221351</name>
</gene>
<proteinExistence type="predicted"/>
<accession>A0A396GW04</accession>
<dbReference type="Gramene" id="rna38757">
    <property type="protein sequence ID" value="RHN44618.1"/>
    <property type="gene ID" value="gene38757"/>
</dbReference>
<feature type="region of interest" description="Disordered" evidence="1">
    <location>
        <begin position="1"/>
        <end position="44"/>
    </location>
</feature>